<dbReference type="RefSeq" id="WP_173068350.1">
    <property type="nucleotide sequence ID" value="NZ_AP022853.1"/>
</dbReference>
<dbReference type="GO" id="GO:0005524">
    <property type="term" value="F:ATP binding"/>
    <property type="evidence" value="ECO:0007669"/>
    <property type="project" value="UniProtKB-UniRule"/>
</dbReference>
<evidence type="ECO:0000256" key="4">
    <source>
        <dbReference type="ARBA" id="ARBA00022684"/>
    </source>
</evidence>
<keyword evidence="13" id="KW-1185">Reference proteome</keyword>
<dbReference type="Gene3D" id="3.30.1490.20">
    <property type="entry name" value="ATP-grasp fold, A domain"/>
    <property type="match status" value="1"/>
</dbReference>
<keyword evidence="8" id="KW-0460">Magnesium</keyword>
<comment type="catalytic activity">
    <reaction evidence="10">
        <text>gamma-L-glutamyl-L-cysteine + glycine + ATP = glutathione + ADP + phosphate + H(+)</text>
        <dbReference type="Rhea" id="RHEA:13557"/>
        <dbReference type="ChEBI" id="CHEBI:15378"/>
        <dbReference type="ChEBI" id="CHEBI:30616"/>
        <dbReference type="ChEBI" id="CHEBI:43474"/>
        <dbReference type="ChEBI" id="CHEBI:57305"/>
        <dbReference type="ChEBI" id="CHEBI:57925"/>
        <dbReference type="ChEBI" id="CHEBI:58173"/>
        <dbReference type="ChEBI" id="CHEBI:456216"/>
        <dbReference type="EC" id="6.3.2.3"/>
    </reaction>
</comment>
<dbReference type="InterPro" id="IPR004218">
    <property type="entry name" value="GSHS_ATP-bd"/>
</dbReference>
<evidence type="ECO:0000256" key="8">
    <source>
        <dbReference type="ARBA" id="ARBA00022842"/>
    </source>
</evidence>
<gene>
    <name evidence="10 12" type="primary">gshB</name>
    <name evidence="12" type="ORF">SKTS_35170</name>
</gene>
<dbReference type="Gene3D" id="3.40.50.20">
    <property type="match status" value="1"/>
</dbReference>
<dbReference type="FunFam" id="3.40.50.20:FF:000009">
    <property type="entry name" value="Glutathione synthetase"/>
    <property type="match status" value="1"/>
</dbReference>
<dbReference type="NCBIfam" id="TIGR01380">
    <property type="entry name" value="glut_syn"/>
    <property type="match status" value="1"/>
</dbReference>
<evidence type="ECO:0000256" key="7">
    <source>
        <dbReference type="ARBA" id="ARBA00022840"/>
    </source>
</evidence>
<comment type="cofactor">
    <cofactor evidence="1">
        <name>Mn(2+)</name>
        <dbReference type="ChEBI" id="CHEBI:29035"/>
    </cofactor>
</comment>
<dbReference type="EMBL" id="AP022853">
    <property type="protein sequence ID" value="BCB28631.1"/>
    <property type="molecule type" value="Genomic_DNA"/>
</dbReference>
<dbReference type="PANTHER" id="PTHR21621">
    <property type="entry name" value="RIBOSOMAL PROTEIN S6 MODIFICATION PROTEIN"/>
    <property type="match status" value="1"/>
</dbReference>
<dbReference type="Pfam" id="PF02951">
    <property type="entry name" value="GSH-S_N"/>
    <property type="match status" value="1"/>
</dbReference>
<evidence type="ECO:0000256" key="1">
    <source>
        <dbReference type="ARBA" id="ARBA00001936"/>
    </source>
</evidence>
<keyword evidence="5" id="KW-0479">Metal-binding</keyword>
<dbReference type="UniPathway" id="UPA00142">
    <property type="reaction ID" value="UER00210"/>
</dbReference>
<comment type="pathway">
    <text evidence="10">Sulfur metabolism; glutathione biosynthesis; glutathione from L-cysteine and L-glutamate: step 2/2.</text>
</comment>
<dbReference type="GO" id="GO:0004363">
    <property type="term" value="F:glutathione synthase activity"/>
    <property type="evidence" value="ECO:0007669"/>
    <property type="project" value="UniProtKB-UniRule"/>
</dbReference>
<dbReference type="GO" id="GO:0046872">
    <property type="term" value="F:metal ion binding"/>
    <property type="evidence" value="ECO:0007669"/>
    <property type="project" value="UniProtKB-KW"/>
</dbReference>
<dbReference type="InterPro" id="IPR016185">
    <property type="entry name" value="PreATP-grasp_dom_sf"/>
</dbReference>
<dbReference type="AlphaFoldDB" id="A0A6F8VHI6"/>
<dbReference type="GO" id="GO:0005737">
    <property type="term" value="C:cytoplasm"/>
    <property type="evidence" value="ECO:0007669"/>
    <property type="project" value="TreeGrafter"/>
</dbReference>
<dbReference type="NCBIfam" id="NF003573">
    <property type="entry name" value="PRK05246.1"/>
    <property type="match status" value="1"/>
</dbReference>
<protein>
    <recommendedName>
        <fullName evidence="10">Glutathione synthetase</fullName>
        <ecNumber evidence="10">6.3.2.3</ecNumber>
    </recommendedName>
    <alternativeName>
        <fullName evidence="10">GSH synthetase</fullName>
        <shortName evidence="10">GSH-S</shortName>
        <shortName evidence="10">GSHase</shortName>
    </alternativeName>
    <alternativeName>
        <fullName evidence="10">Glutathione synthase</fullName>
    </alternativeName>
</protein>
<evidence type="ECO:0000256" key="6">
    <source>
        <dbReference type="ARBA" id="ARBA00022741"/>
    </source>
</evidence>
<dbReference type="EC" id="6.3.2.3" evidence="10"/>
<comment type="cofactor">
    <cofactor evidence="2">
        <name>Mg(2+)</name>
        <dbReference type="ChEBI" id="CHEBI:18420"/>
    </cofactor>
</comment>
<dbReference type="InterPro" id="IPR011761">
    <property type="entry name" value="ATP-grasp"/>
</dbReference>
<evidence type="ECO:0000256" key="3">
    <source>
        <dbReference type="ARBA" id="ARBA00022598"/>
    </source>
</evidence>
<dbReference type="SUPFAM" id="SSF56059">
    <property type="entry name" value="Glutathione synthetase ATP-binding domain-like"/>
    <property type="match status" value="1"/>
</dbReference>
<evidence type="ECO:0000313" key="12">
    <source>
        <dbReference type="EMBL" id="BCB28631.1"/>
    </source>
</evidence>
<evidence type="ECO:0000256" key="2">
    <source>
        <dbReference type="ARBA" id="ARBA00001946"/>
    </source>
</evidence>
<sequence length="316" mass="35407">MKLAIILDPLESIKTYKDSTYAVMREAQARGHELYVMEQHELILDEGKVRAHARRLDMVADELDWYTLGEPAWRELSDFDVTLMRKDPPFDMEYIYSTYLLELAESQGARILNRPEAVRDFNEKLSTAKFPQFMPPTLVTRQQDLIRDFIDKHGDIILKPLDAMGGSSIFRIQRHDPNLNVIIETMTQLGSRTVMAQRFIPEIAQGDKRILIIDGEAVPYALARIPKAGETRGNLAVGGKGVAQPLSANDWKIADALGPRLKELGLFLVGLDVIGDYLTEINVTSPTGFQEITAQSGFNVAGMFVEALEKSVGGER</sequence>
<dbReference type="KEGG" id="slac:SKTS_35170"/>
<organism evidence="12 13">
    <name type="scientific">Sulfurimicrobium lacus</name>
    <dbReference type="NCBI Taxonomy" id="2715678"/>
    <lineage>
        <taxon>Bacteria</taxon>
        <taxon>Pseudomonadati</taxon>
        <taxon>Pseudomonadota</taxon>
        <taxon>Betaproteobacteria</taxon>
        <taxon>Nitrosomonadales</taxon>
        <taxon>Sulfuricellaceae</taxon>
        <taxon>Sulfurimicrobium</taxon>
    </lineage>
</organism>
<keyword evidence="6 10" id="KW-0547">Nucleotide-binding</keyword>
<dbReference type="InterPro" id="IPR004215">
    <property type="entry name" value="GSHS_N"/>
</dbReference>
<keyword evidence="3 10" id="KW-0436">Ligase</keyword>
<comment type="similarity">
    <text evidence="10">Belongs to the prokaryotic GSH synthase family.</text>
</comment>
<name>A0A6F8VHI6_9PROT</name>
<dbReference type="Gene3D" id="3.30.470.20">
    <property type="entry name" value="ATP-grasp fold, B domain"/>
    <property type="match status" value="1"/>
</dbReference>
<keyword evidence="9" id="KW-0464">Manganese</keyword>
<dbReference type="InterPro" id="IPR013815">
    <property type="entry name" value="ATP_grasp_subdomain_1"/>
</dbReference>
<dbReference type="FunFam" id="3.30.1490.20:FF:000009">
    <property type="entry name" value="Glutathione synthetase"/>
    <property type="match status" value="1"/>
</dbReference>
<keyword evidence="4 10" id="KW-0317">Glutathione biosynthesis</keyword>
<dbReference type="PROSITE" id="PS50975">
    <property type="entry name" value="ATP_GRASP"/>
    <property type="match status" value="1"/>
</dbReference>
<dbReference type="Pfam" id="PF02955">
    <property type="entry name" value="GSH-S_ATP"/>
    <property type="match status" value="1"/>
</dbReference>
<dbReference type="InterPro" id="IPR006284">
    <property type="entry name" value="Glut_synth_pro"/>
</dbReference>
<keyword evidence="7 10" id="KW-0067">ATP-binding</keyword>
<evidence type="ECO:0000259" key="11">
    <source>
        <dbReference type="PROSITE" id="PS50975"/>
    </source>
</evidence>
<dbReference type="Proteomes" id="UP000502260">
    <property type="component" value="Chromosome"/>
</dbReference>
<dbReference type="HAMAP" id="MF_00162">
    <property type="entry name" value="GSH_S"/>
    <property type="match status" value="1"/>
</dbReference>
<reference evidence="13" key="1">
    <citation type="submission" date="2020-03" db="EMBL/GenBank/DDBJ databases">
        <title>Complete genome sequence of sulfur-oxidizing bacterium skT11.</title>
        <authorList>
            <person name="Kanda M."/>
            <person name="Kojima H."/>
            <person name="Fukui M."/>
        </authorList>
    </citation>
    <scope>NUCLEOTIDE SEQUENCE [LARGE SCALE GENOMIC DNA]</scope>
    <source>
        <strain evidence="13">skT11</strain>
    </source>
</reference>
<evidence type="ECO:0000256" key="9">
    <source>
        <dbReference type="ARBA" id="ARBA00023211"/>
    </source>
</evidence>
<feature type="domain" description="ATP-grasp" evidence="11">
    <location>
        <begin position="124"/>
        <end position="309"/>
    </location>
</feature>
<evidence type="ECO:0000256" key="5">
    <source>
        <dbReference type="ARBA" id="ARBA00022723"/>
    </source>
</evidence>
<evidence type="ECO:0000313" key="13">
    <source>
        <dbReference type="Proteomes" id="UP000502260"/>
    </source>
</evidence>
<dbReference type="SUPFAM" id="SSF52440">
    <property type="entry name" value="PreATP-grasp domain"/>
    <property type="match status" value="1"/>
</dbReference>
<accession>A0A6F8VHI6</accession>
<evidence type="ECO:0000256" key="10">
    <source>
        <dbReference type="HAMAP-Rule" id="MF_00162"/>
    </source>
</evidence>
<dbReference type="PANTHER" id="PTHR21621:SF4">
    <property type="entry name" value="GLUTATHIONE SYNTHETASE"/>
    <property type="match status" value="1"/>
</dbReference>
<proteinExistence type="inferred from homology"/>